<dbReference type="CDD" id="cd16430">
    <property type="entry name" value="TraB"/>
    <property type="match status" value="1"/>
</dbReference>
<feature type="region of interest" description="Disordered" evidence="1">
    <location>
        <begin position="1"/>
        <end position="32"/>
    </location>
</feature>
<protein>
    <submittedName>
        <fullName evidence="3">TrbI/VirB10 family protein</fullName>
    </submittedName>
</protein>
<dbReference type="Pfam" id="PF03743">
    <property type="entry name" value="TrbI"/>
    <property type="match status" value="1"/>
</dbReference>
<evidence type="ECO:0000256" key="2">
    <source>
        <dbReference type="SAM" id="Phobius"/>
    </source>
</evidence>
<keyword evidence="2" id="KW-0812">Transmembrane</keyword>
<accession>A0ABW1AVR5</accession>
<evidence type="ECO:0000313" key="3">
    <source>
        <dbReference type="EMBL" id="MFC5771427.1"/>
    </source>
</evidence>
<feature type="compositionally biased region" description="Pro residues" evidence="1">
    <location>
        <begin position="1"/>
        <end position="10"/>
    </location>
</feature>
<reference evidence="4" key="1">
    <citation type="journal article" date="2019" name="Int. J. Syst. Evol. Microbiol.">
        <title>The Global Catalogue of Microorganisms (GCM) 10K type strain sequencing project: providing services to taxonomists for standard genome sequencing and annotation.</title>
        <authorList>
            <consortium name="The Broad Institute Genomics Platform"/>
            <consortium name="The Broad Institute Genome Sequencing Center for Infectious Disease"/>
            <person name="Wu L."/>
            <person name="Ma J."/>
        </authorList>
    </citation>
    <scope>NUCLEOTIDE SEQUENCE [LARGE SCALE GENOMIC DNA]</scope>
    <source>
        <strain evidence="4">SHR3</strain>
    </source>
</reference>
<feature type="compositionally biased region" description="Low complexity" evidence="1">
    <location>
        <begin position="23"/>
        <end position="32"/>
    </location>
</feature>
<name>A0ABW1AVR5_9RHOO</name>
<feature type="transmembrane region" description="Helical" evidence="2">
    <location>
        <begin position="40"/>
        <end position="60"/>
    </location>
</feature>
<proteinExistence type="predicted"/>
<sequence>MTDPVLPPGMSPTGTSHPSGQGSPSAPAEPTAAAIKRRQVLLLAGIAGTIVAGTLLSVSLTGTKGNDAPPAKPQSTNILAPGAQVDPRDAWRGQADAQLKAIEQRSRDLAQRNAELEGQGKEMLERLKKLEGNGLTPLPPPPVTAPAARPSFGPDRPGSALPDAGPQRFPPPPPLPQGAVQGAGLPPPPGAVPSAPTPTGIVSIVLGDVAAGKGAKPAADAAAAAPASRDTRRYLPSGAFTRAVLLGGLDAPTGGQAQRNPQPVLLRLADNAILPNQFRARVKECFIVGAGYGDVSSERAYIRTESLSCVTRDGTAIDVPVKGYVAGEDGKAGMRGRLVSKQGQILANALLAGVASGIGHAFTQSSTTLSVSPLGTTSTVDPGKQLEAGLGTGVGKALDRLAQYYISLAEKVFPVIEVDAGRSVDVVLTQGVALPGTLDAAGTDPDNLAQLAERARTLRRNDDEDD</sequence>
<gene>
    <name evidence="3" type="ORF">ACFPTN_18770</name>
</gene>
<dbReference type="Proteomes" id="UP001595974">
    <property type="component" value="Unassembled WGS sequence"/>
</dbReference>
<dbReference type="RefSeq" id="WP_198363323.1">
    <property type="nucleotide sequence ID" value="NZ_JBHSOG010000094.1"/>
</dbReference>
<comment type="caution">
    <text evidence="3">The sequence shown here is derived from an EMBL/GenBank/DDBJ whole genome shotgun (WGS) entry which is preliminary data.</text>
</comment>
<keyword evidence="2" id="KW-0472">Membrane</keyword>
<keyword evidence="4" id="KW-1185">Reference proteome</keyword>
<organism evidence="3 4">
    <name type="scientific">Thauera sinica</name>
    <dbReference type="NCBI Taxonomy" id="2665146"/>
    <lineage>
        <taxon>Bacteria</taxon>
        <taxon>Pseudomonadati</taxon>
        <taxon>Pseudomonadota</taxon>
        <taxon>Betaproteobacteria</taxon>
        <taxon>Rhodocyclales</taxon>
        <taxon>Zoogloeaceae</taxon>
        <taxon>Thauera</taxon>
    </lineage>
</organism>
<dbReference type="EMBL" id="JBHSOG010000094">
    <property type="protein sequence ID" value="MFC5771427.1"/>
    <property type="molecule type" value="Genomic_DNA"/>
</dbReference>
<feature type="region of interest" description="Disordered" evidence="1">
    <location>
        <begin position="62"/>
        <end position="87"/>
    </location>
</feature>
<evidence type="ECO:0000256" key="1">
    <source>
        <dbReference type="SAM" id="MobiDB-lite"/>
    </source>
</evidence>
<evidence type="ECO:0000313" key="4">
    <source>
        <dbReference type="Proteomes" id="UP001595974"/>
    </source>
</evidence>
<keyword evidence="2" id="KW-1133">Transmembrane helix</keyword>
<feature type="region of interest" description="Disordered" evidence="1">
    <location>
        <begin position="132"/>
        <end position="196"/>
    </location>
</feature>
<feature type="compositionally biased region" description="Polar residues" evidence="1">
    <location>
        <begin position="12"/>
        <end position="22"/>
    </location>
</feature>
<dbReference type="InterPro" id="IPR005498">
    <property type="entry name" value="T4SS_VirB10/TraB/TrbI"/>
</dbReference>